<reference evidence="5" key="3">
    <citation type="submission" date="2025-09" db="UniProtKB">
        <authorList>
            <consortium name="Ensembl"/>
        </authorList>
    </citation>
    <scope>IDENTIFICATION</scope>
</reference>
<protein>
    <recommendedName>
        <fullName evidence="7">Immunoglobulin subtype domain-containing protein</fullName>
    </recommendedName>
</protein>
<dbReference type="InterPro" id="IPR013783">
    <property type="entry name" value="Ig-like_fold"/>
</dbReference>
<dbReference type="SUPFAM" id="SSF48726">
    <property type="entry name" value="Immunoglobulin"/>
    <property type="match status" value="1"/>
</dbReference>
<dbReference type="eggNOG" id="ENOG502S935">
    <property type="taxonomic scope" value="Eukaryota"/>
</dbReference>
<dbReference type="GeneTree" id="ENSGT00990000203939"/>
<keyword evidence="4" id="KW-0325">Glycoprotein</keyword>
<evidence type="ECO:0000256" key="4">
    <source>
        <dbReference type="ARBA" id="ARBA00023180"/>
    </source>
</evidence>
<dbReference type="Ensembl" id="ENSONIT00000019082.2">
    <property type="protein sequence ID" value="ENSONIP00000019065.2"/>
    <property type="gene ID" value="ENSONIG00000015149.2"/>
</dbReference>
<evidence type="ECO:0000256" key="3">
    <source>
        <dbReference type="ARBA" id="ARBA00023136"/>
    </source>
</evidence>
<reference evidence="5" key="2">
    <citation type="submission" date="2025-08" db="UniProtKB">
        <authorList>
            <consortium name="Ensembl"/>
        </authorList>
    </citation>
    <scope>IDENTIFICATION</scope>
</reference>
<keyword evidence="3" id="KW-0472">Membrane</keyword>
<dbReference type="Gene3D" id="2.60.40.10">
    <property type="entry name" value="Immunoglobulins"/>
    <property type="match status" value="1"/>
</dbReference>
<name>I3KD70_ORENI</name>
<keyword evidence="6" id="KW-1185">Reference proteome</keyword>
<comment type="subcellular location">
    <subcellularLocation>
        <location evidence="1">Membrane</location>
    </subcellularLocation>
</comment>
<dbReference type="GO" id="GO:0016020">
    <property type="term" value="C:membrane"/>
    <property type="evidence" value="ECO:0007669"/>
    <property type="project" value="UniProtKB-SubCell"/>
</dbReference>
<evidence type="ECO:0000256" key="1">
    <source>
        <dbReference type="ARBA" id="ARBA00004370"/>
    </source>
</evidence>
<dbReference type="InterPro" id="IPR036179">
    <property type="entry name" value="Ig-like_dom_sf"/>
</dbReference>
<evidence type="ECO:0000313" key="6">
    <source>
        <dbReference type="Proteomes" id="UP000005207"/>
    </source>
</evidence>
<evidence type="ECO:0000256" key="2">
    <source>
        <dbReference type="ARBA" id="ARBA00022729"/>
    </source>
</evidence>
<evidence type="ECO:0008006" key="7">
    <source>
        <dbReference type="Google" id="ProtNLM"/>
    </source>
</evidence>
<dbReference type="PANTHER" id="PTHR12080:SF80">
    <property type="entry name" value="IMMUNOGLOBULIN V-SET DOMAIN-CONTAINING PROTEIN"/>
    <property type="match status" value="1"/>
</dbReference>
<organism evidence="5 6">
    <name type="scientific">Oreochromis niloticus</name>
    <name type="common">Nile tilapia</name>
    <name type="synonym">Tilapia nilotica</name>
    <dbReference type="NCBI Taxonomy" id="8128"/>
    <lineage>
        <taxon>Eukaryota</taxon>
        <taxon>Metazoa</taxon>
        <taxon>Chordata</taxon>
        <taxon>Craniata</taxon>
        <taxon>Vertebrata</taxon>
        <taxon>Euteleostomi</taxon>
        <taxon>Actinopterygii</taxon>
        <taxon>Neopterygii</taxon>
        <taxon>Teleostei</taxon>
        <taxon>Neoteleostei</taxon>
        <taxon>Acanthomorphata</taxon>
        <taxon>Ovalentaria</taxon>
        <taxon>Cichlomorphae</taxon>
        <taxon>Cichliformes</taxon>
        <taxon>Cichlidae</taxon>
        <taxon>African cichlids</taxon>
        <taxon>Pseudocrenilabrinae</taxon>
        <taxon>Oreochromini</taxon>
        <taxon>Oreochromis</taxon>
    </lineage>
</organism>
<sequence>ILSNHFKVILTILTFEKLVKLDKQTDVFSWKFNSSTNIVKCVLNSDPAVLEKYEGRAELFRQNYSLLLKNVQHSDSGDYTAVVSGDQDQRVAEYKVIVQDPVTPADLTVESVSNSSDSCNLTVTCSTVDFNISSSFRCDGKICSHAGEKDVKATKTFSSLSVYLQHDTIFCNHSNQVSWNQTMKVFLKALLCDVCMLSPCLTTCLWIVGEILCCVSEQ</sequence>
<dbReference type="InterPro" id="IPR015631">
    <property type="entry name" value="CD2/SLAM_rcpt"/>
</dbReference>
<dbReference type="HOGENOM" id="CLU_076621_1_1_1"/>
<dbReference type="PANTHER" id="PTHR12080">
    <property type="entry name" value="SIGNALING LYMPHOCYTIC ACTIVATION MOLECULE"/>
    <property type="match status" value="1"/>
</dbReference>
<reference evidence="6" key="1">
    <citation type="submission" date="2012-01" db="EMBL/GenBank/DDBJ databases">
        <title>The Genome Sequence of Oreochromis niloticus (Nile Tilapia).</title>
        <authorList>
            <consortium name="Broad Institute Genome Assembly Team"/>
            <consortium name="Broad Institute Sequencing Platform"/>
            <person name="Di Palma F."/>
            <person name="Johnson J."/>
            <person name="Lander E.S."/>
            <person name="Lindblad-Toh K."/>
        </authorList>
    </citation>
    <scope>NUCLEOTIDE SEQUENCE [LARGE SCALE GENOMIC DNA]</scope>
</reference>
<dbReference type="AlphaFoldDB" id="I3KD70"/>
<evidence type="ECO:0000313" key="5">
    <source>
        <dbReference type="Ensembl" id="ENSONIP00000019065.2"/>
    </source>
</evidence>
<accession>I3KD70</accession>
<proteinExistence type="predicted"/>
<dbReference type="Proteomes" id="UP000005207">
    <property type="component" value="Linkage group LG18"/>
</dbReference>
<keyword evidence="2" id="KW-0732">Signal</keyword>
<dbReference type="STRING" id="8128.ENSONIP00000055924"/>